<evidence type="ECO:0000313" key="2">
    <source>
        <dbReference type="Proteomes" id="UP000593892"/>
    </source>
</evidence>
<proteinExistence type="predicted"/>
<accession>A0A7S7NQ37</accession>
<dbReference type="RefSeq" id="WP_194449390.1">
    <property type="nucleotide sequence ID" value="NZ_CP063849.1"/>
</dbReference>
<evidence type="ECO:0000313" key="1">
    <source>
        <dbReference type="EMBL" id="QOY87723.1"/>
    </source>
</evidence>
<organism evidence="1 2">
    <name type="scientific">Paludibaculum fermentans</name>
    <dbReference type="NCBI Taxonomy" id="1473598"/>
    <lineage>
        <taxon>Bacteria</taxon>
        <taxon>Pseudomonadati</taxon>
        <taxon>Acidobacteriota</taxon>
        <taxon>Terriglobia</taxon>
        <taxon>Bryobacterales</taxon>
        <taxon>Bryobacteraceae</taxon>
        <taxon>Paludibaculum</taxon>
    </lineage>
</organism>
<dbReference type="KEGG" id="pfer:IRI77_34090"/>
<keyword evidence="2" id="KW-1185">Reference proteome</keyword>
<reference evidence="1 2" key="1">
    <citation type="submission" date="2020-10" db="EMBL/GenBank/DDBJ databases">
        <title>Complete genome sequence of Paludibaculum fermentans P105T, a facultatively anaerobic acidobacterium capable of dissimilatory Fe(III) reduction.</title>
        <authorList>
            <person name="Dedysh S.N."/>
            <person name="Beletsky A.V."/>
            <person name="Kulichevskaya I.S."/>
            <person name="Mardanov A.V."/>
            <person name="Ravin N.V."/>
        </authorList>
    </citation>
    <scope>NUCLEOTIDE SEQUENCE [LARGE SCALE GENOMIC DNA]</scope>
    <source>
        <strain evidence="1 2">P105</strain>
    </source>
</reference>
<sequence length="115" mass="12417">MSRTVEFVQINASTKQDRHGVTGQVKDAIVAAGGWVTGFQQFSNVSVCIQFEMAAACMAPLVARLEGLGMQFSEASRRLPGELAAKPEAELMGTFQLTFFHSDPDERMIVPAVPG</sequence>
<gene>
    <name evidence="1" type="ORF">IRI77_34090</name>
</gene>
<dbReference type="AlphaFoldDB" id="A0A7S7NQ37"/>
<dbReference type="Proteomes" id="UP000593892">
    <property type="component" value="Chromosome"/>
</dbReference>
<name>A0A7S7NQ37_PALFE</name>
<protein>
    <submittedName>
        <fullName evidence="1">Uncharacterized protein</fullName>
    </submittedName>
</protein>
<dbReference type="EMBL" id="CP063849">
    <property type="protein sequence ID" value="QOY87723.1"/>
    <property type="molecule type" value="Genomic_DNA"/>
</dbReference>